<dbReference type="EMBL" id="JAGKQM010000013">
    <property type="protein sequence ID" value="KAH0890325.1"/>
    <property type="molecule type" value="Genomic_DNA"/>
</dbReference>
<dbReference type="CDD" id="cd00121">
    <property type="entry name" value="MATH"/>
    <property type="match status" value="2"/>
</dbReference>
<keyword evidence="1" id="KW-0732">Signal</keyword>
<dbReference type="InterPro" id="IPR002083">
    <property type="entry name" value="MATH/TRAF_dom"/>
</dbReference>
<dbReference type="PANTHER" id="PTHR46162">
    <property type="entry name" value="TRAF-LIKE FAMILY PROTEIN"/>
    <property type="match status" value="1"/>
</dbReference>
<proteinExistence type="predicted"/>
<dbReference type="PROSITE" id="PS50144">
    <property type="entry name" value="MATH"/>
    <property type="match status" value="2"/>
</dbReference>
<keyword evidence="4" id="KW-1185">Reference proteome</keyword>
<dbReference type="SMART" id="SM00061">
    <property type="entry name" value="MATH"/>
    <property type="match status" value="2"/>
</dbReference>
<evidence type="ECO:0000313" key="3">
    <source>
        <dbReference type="EMBL" id="KAH0890325.1"/>
    </source>
</evidence>
<protein>
    <recommendedName>
        <fullName evidence="2">MATH domain-containing protein</fullName>
    </recommendedName>
</protein>
<feature type="signal peptide" evidence="1">
    <location>
        <begin position="1"/>
        <end position="27"/>
    </location>
</feature>
<feature type="domain" description="MATH" evidence="2">
    <location>
        <begin position="235"/>
        <end position="361"/>
    </location>
</feature>
<evidence type="ECO:0000313" key="4">
    <source>
        <dbReference type="Proteomes" id="UP000824890"/>
    </source>
</evidence>
<dbReference type="Proteomes" id="UP000824890">
    <property type="component" value="Unassembled WGS sequence"/>
</dbReference>
<feature type="domain" description="MATH" evidence="2">
    <location>
        <begin position="83"/>
        <end position="217"/>
    </location>
</feature>
<evidence type="ECO:0000259" key="2">
    <source>
        <dbReference type="PROSITE" id="PS50144"/>
    </source>
</evidence>
<dbReference type="Gene3D" id="2.60.210.10">
    <property type="entry name" value="Apoptosis, Tumor Necrosis Factor Receptor Associated Protein 2, Chain A"/>
    <property type="match status" value="2"/>
</dbReference>
<feature type="chain" id="PRO_5046653964" description="MATH domain-containing protein" evidence="1">
    <location>
        <begin position="28"/>
        <end position="372"/>
    </location>
</feature>
<comment type="caution">
    <text evidence="3">The sequence shown here is derived from an EMBL/GenBank/DDBJ whole genome shotgun (WGS) entry which is preliminary data.</text>
</comment>
<accession>A0ABQ8ACR4</accession>
<dbReference type="SUPFAM" id="SSF49599">
    <property type="entry name" value="TRAF domain-like"/>
    <property type="match status" value="2"/>
</dbReference>
<organism evidence="3 4">
    <name type="scientific">Brassica napus</name>
    <name type="common">Rape</name>
    <dbReference type="NCBI Taxonomy" id="3708"/>
    <lineage>
        <taxon>Eukaryota</taxon>
        <taxon>Viridiplantae</taxon>
        <taxon>Streptophyta</taxon>
        <taxon>Embryophyta</taxon>
        <taxon>Tracheophyta</taxon>
        <taxon>Spermatophyta</taxon>
        <taxon>Magnoliopsida</taxon>
        <taxon>eudicotyledons</taxon>
        <taxon>Gunneridae</taxon>
        <taxon>Pentapetalae</taxon>
        <taxon>rosids</taxon>
        <taxon>malvids</taxon>
        <taxon>Brassicales</taxon>
        <taxon>Brassicaceae</taxon>
        <taxon>Brassiceae</taxon>
        <taxon>Brassica</taxon>
    </lineage>
</organism>
<dbReference type="PANTHER" id="PTHR46162:SF38">
    <property type="entry name" value="MATH DOMAIN-CONTAINING PROTEIN"/>
    <property type="match status" value="1"/>
</dbReference>
<dbReference type="InterPro" id="IPR008974">
    <property type="entry name" value="TRAF-like"/>
</dbReference>
<dbReference type="Pfam" id="PF22486">
    <property type="entry name" value="MATH_2"/>
    <property type="match status" value="2"/>
</dbReference>
<sequence length="372" mass="42613">MKEKKMNCHYRNTISLLLCLFITYASSQSVIQQITNDFNTNPQQPNPNVEEEMHYLQKHQEISSRDYKLSSSNTLKGLRERPPSTYSLKMEAFHRVLNSTEHYETRPFSAGGYNWTLRVYPNGNNKDGGSGYLSLYVAIDKSSLDASAHQEVYADLRFYNFNRNQRKYFTIQDTDVFRFNAFKTMGGFSQVLPLDTFKDLKNGYLYDGDHSEFGVDVTVPKPFEKSELLSFSKRSDRFTWTIRGFSTVTQYTYSDVISFAGRKWQLGINPSGSGSGSGKAVSLFFHLLANQRTGAYEAVYVLAKFQVLNQLKLGNIQMELENWYGITSFGWGFSEFVSFDDLRDSSKGFLVDDTLMVQVELEAISTTKYFPS</sequence>
<evidence type="ECO:0000256" key="1">
    <source>
        <dbReference type="SAM" id="SignalP"/>
    </source>
</evidence>
<reference evidence="3 4" key="1">
    <citation type="submission" date="2021-05" db="EMBL/GenBank/DDBJ databases">
        <title>Genome Assembly of Synthetic Allotetraploid Brassica napus Reveals Homoeologous Exchanges between Subgenomes.</title>
        <authorList>
            <person name="Davis J.T."/>
        </authorList>
    </citation>
    <scope>NUCLEOTIDE SEQUENCE [LARGE SCALE GENOMIC DNA]</scope>
    <source>
        <strain evidence="4">cv. Da-Ae</strain>
        <tissue evidence="3">Seedling</tissue>
    </source>
</reference>
<name>A0ABQ8ACR4_BRANA</name>
<gene>
    <name evidence="3" type="ORF">HID58_052754</name>
</gene>